<dbReference type="InterPro" id="IPR001173">
    <property type="entry name" value="Glyco_trans_2-like"/>
</dbReference>
<name>A0ABR8MVK4_9BACL</name>
<keyword evidence="4" id="KW-1185">Reference proteome</keyword>
<dbReference type="SUPFAM" id="SSF53448">
    <property type="entry name" value="Nucleotide-diphospho-sugar transferases"/>
    <property type="match status" value="1"/>
</dbReference>
<organism evidence="3 4">
    <name type="scientific">Paenibacillus terricola</name>
    <dbReference type="NCBI Taxonomy" id="2763503"/>
    <lineage>
        <taxon>Bacteria</taxon>
        <taxon>Bacillati</taxon>
        <taxon>Bacillota</taxon>
        <taxon>Bacilli</taxon>
        <taxon>Bacillales</taxon>
        <taxon>Paenibacillaceae</taxon>
        <taxon>Paenibacillus</taxon>
    </lineage>
</organism>
<evidence type="ECO:0000256" key="1">
    <source>
        <dbReference type="ARBA" id="ARBA00006739"/>
    </source>
</evidence>
<dbReference type="RefSeq" id="WP_191203369.1">
    <property type="nucleotide sequence ID" value="NZ_JACXZA010000002.1"/>
</dbReference>
<protein>
    <submittedName>
        <fullName evidence="3">Glycosyltransferase</fullName>
    </submittedName>
</protein>
<dbReference type="PANTHER" id="PTHR22916">
    <property type="entry name" value="GLYCOSYLTRANSFERASE"/>
    <property type="match status" value="1"/>
</dbReference>
<evidence type="ECO:0000259" key="2">
    <source>
        <dbReference type="Pfam" id="PF00535"/>
    </source>
</evidence>
<feature type="domain" description="Glycosyltransferase 2-like" evidence="2">
    <location>
        <begin position="20"/>
        <end position="129"/>
    </location>
</feature>
<dbReference type="Gene3D" id="3.90.550.10">
    <property type="entry name" value="Spore Coat Polysaccharide Biosynthesis Protein SpsA, Chain A"/>
    <property type="match status" value="1"/>
</dbReference>
<sequence>MISGEGDCIYSKKPIGGVSIVTSTNRPHFFNRILENYNAQLYKTKQLIIILNKDNMNLSKYRKIAHKYKNVQVYQLPERVSLGKCLNFAINKSTYPYITKFDDDDYYSPYYLKEQIKAIRRTGADLVGKKAILNFLESSSKLIIRFPNQQNKYTGLVAGGTILFKRQVFRNVRFANVSIGEDVNFLRRCRTRGYRIYATSPKNYVYIRRKDKMSHTWKVSERYILHKSLLVARTKRFHRYAIQRY</sequence>
<comment type="similarity">
    <text evidence="1">Belongs to the glycosyltransferase 2 family.</text>
</comment>
<proteinExistence type="inferred from homology"/>
<accession>A0ABR8MVK4</accession>
<evidence type="ECO:0000313" key="3">
    <source>
        <dbReference type="EMBL" id="MBD3919101.1"/>
    </source>
</evidence>
<dbReference type="EMBL" id="JACXZA010000002">
    <property type="protein sequence ID" value="MBD3919101.1"/>
    <property type="molecule type" value="Genomic_DNA"/>
</dbReference>
<reference evidence="3 4" key="1">
    <citation type="submission" date="2020-09" db="EMBL/GenBank/DDBJ databases">
        <title>Paenibacillus sp. strain PR3 16S rRNA gene Genome sequencing and assembly.</title>
        <authorList>
            <person name="Kim J."/>
        </authorList>
    </citation>
    <scope>NUCLEOTIDE SEQUENCE [LARGE SCALE GENOMIC DNA]</scope>
    <source>
        <strain evidence="3 4">PR3</strain>
    </source>
</reference>
<evidence type="ECO:0000313" key="4">
    <source>
        <dbReference type="Proteomes" id="UP000609346"/>
    </source>
</evidence>
<dbReference type="Pfam" id="PF00535">
    <property type="entry name" value="Glycos_transf_2"/>
    <property type="match status" value="1"/>
</dbReference>
<dbReference type="PANTHER" id="PTHR22916:SF3">
    <property type="entry name" value="UDP-GLCNAC:BETAGAL BETA-1,3-N-ACETYLGLUCOSAMINYLTRANSFERASE-LIKE PROTEIN 1"/>
    <property type="match status" value="1"/>
</dbReference>
<gene>
    <name evidence="3" type="ORF">H8B09_10075</name>
</gene>
<comment type="caution">
    <text evidence="3">The sequence shown here is derived from an EMBL/GenBank/DDBJ whole genome shotgun (WGS) entry which is preliminary data.</text>
</comment>
<dbReference type="Proteomes" id="UP000609346">
    <property type="component" value="Unassembled WGS sequence"/>
</dbReference>
<dbReference type="InterPro" id="IPR029044">
    <property type="entry name" value="Nucleotide-diphossugar_trans"/>
</dbReference>